<dbReference type="AlphaFoldDB" id="A0AAW0BGM5"/>
<accession>A0AAW0BGM5</accession>
<protein>
    <recommendedName>
        <fullName evidence="3">F-box domain-containing protein</fullName>
    </recommendedName>
</protein>
<evidence type="ECO:0000313" key="2">
    <source>
        <dbReference type="Proteomes" id="UP001383192"/>
    </source>
</evidence>
<dbReference type="PANTHER" id="PTHR38926:SF5">
    <property type="entry name" value="F-BOX AND LEUCINE-RICH REPEAT PROTEIN 6"/>
    <property type="match status" value="1"/>
</dbReference>
<gene>
    <name evidence="1" type="ORF">VNI00_015923</name>
</gene>
<evidence type="ECO:0000313" key="1">
    <source>
        <dbReference type="EMBL" id="KAK7025570.1"/>
    </source>
</evidence>
<dbReference type="Proteomes" id="UP001383192">
    <property type="component" value="Unassembled WGS sequence"/>
</dbReference>
<proteinExistence type="predicted"/>
<dbReference type="EMBL" id="JAYKXP010000112">
    <property type="protein sequence ID" value="KAK7025570.1"/>
    <property type="molecule type" value="Genomic_DNA"/>
</dbReference>
<organism evidence="1 2">
    <name type="scientific">Paramarasmius palmivorus</name>
    <dbReference type="NCBI Taxonomy" id="297713"/>
    <lineage>
        <taxon>Eukaryota</taxon>
        <taxon>Fungi</taxon>
        <taxon>Dikarya</taxon>
        <taxon>Basidiomycota</taxon>
        <taxon>Agaricomycotina</taxon>
        <taxon>Agaricomycetes</taxon>
        <taxon>Agaricomycetidae</taxon>
        <taxon>Agaricales</taxon>
        <taxon>Marasmiineae</taxon>
        <taxon>Marasmiaceae</taxon>
        <taxon>Paramarasmius</taxon>
    </lineage>
</organism>
<dbReference type="PANTHER" id="PTHR38926">
    <property type="entry name" value="F-BOX DOMAIN CONTAINING PROTEIN, EXPRESSED"/>
    <property type="match status" value="1"/>
</dbReference>
<reference evidence="1 2" key="1">
    <citation type="submission" date="2024-01" db="EMBL/GenBank/DDBJ databases">
        <title>A draft genome for a cacao thread blight-causing isolate of Paramarasmius palmivorus.</title>
        <authorList>
            <person name="Baruah I.K."/>
            <person name="Bukari Y."/>
            <person name="Amoako-Attah I."/>
            <person name="Meinhardt L.W."/>
            <person name="Bailey B.A."/>
            <person name="Cohen S.P."/>
        </authorList>
    </citation>
    <scope>NUCLEOTIDE SEQUENCE [LARGE SCALE GENOMIC DNA]</scope>
    <source>
        <strain evidence="1 2">GH-12</strain>
    </source>
</reference>
<dbReference type="Gene3D" id="3.80.10.10">
    <property type="entry name" value="Ribonuclease Inhibitor"/>
    <property type="match status" value="1"/>
</dbReference>
<evidence type="ECO:0008006" key="3">
    <source>
        <dbReference type="Google" id="ProtNLM"/>
    </source>
</evidence>
<name>A0AAW0BGM5_9AGAR</name>
<sequence length="489" mass="55155">MSLRGLETSHTALQLHVTEFQPLSAPIHKLPVDVLGDILSLVCNQGTGNAFGKKSHLPSLCLTAVCSFWREVMLARSDMWSSIDVHLDKMTKGSCRLLSLWLARSRDALLHLRVVSGYSFGTNSTTEWKTFSLLLNQAHRWASATLRLDFQLYVEASARITAIPDGDTNSDLGYESHPHETTKPFTHLKALDLSWFDRRIAAVRSSRPAIRLFQYAPALRFLTIRQYDDFFSLPLPQIRHLNVKNSSHSLATMLSQCSNLECLSLLNFAAREPAPEKPVRLTNLTHLEVQVSSYCEMLTTKHLFDNLELPSLTSFSITEPGHYYLDRAAWSQPAFESLLSRSSCHLQKLIFMEVTIAPEELEATLRLTPALTHLEFVEQREGQAFTTAKDLLKALSYYPNMELLVPMLSYLSIETGDSLTIIAEDVKKMVLSRSRFPDARGLDRICLATPEITSCVENLSRVICSQGTRIVVKEQPTSLTRLFPAYCLY</sequence>
<comment type="caution">
    <text evidence="1">The sequence shown here is derived from an EMBL/GenBank/DDBJ whole genome shotgun (WGS) entry which is preliminary data.</text>
</comment>
<keyword evidence="2" id="KW-1185">Reference proteome</keyword>
<dbReference type="InterPro" id="IPR032675">
    <property type="entry name" value="LRR_dom_sf"/>
</dbReference>
<dbReference type="SUPFAM" id="SSF52047">
    <property type="entry name" value="RNI-like"/>
    <property type="match status" value="1"/>
</dbReference>